<dbReference type="EMBL" id="BJYG01000013">
    <property type="protein sequence ID" value="GEN62999.1"/>
    <property type="molecule type" value="Genomic_DNA"/>
</dbReference>
<proteinExistence type="predicted"/>
<organism evidence="1 2">
    <name type="scientific">Acetobacter oeni</name>
    <dbReference type="NCBI Taxonomy" id="304077"/>
    <lineage>
        <taxon>Bacteria</taxon>
        <taxon>Pseudomonadati</taxon>
        <taxon>Pseudomonadota</taxon>
        <taxon>Alphaproteobacteria</taxon>
        <taxon>Acetobacterales</taxon>
        <taxon>Acetobacteraceae</taxon>
        <taxon>Acetobacter</taxon>
    </lineage>
</organism>
<gene>
    <name evidence="1" type="ORF">AOE01nite_12230</name>
</gene>
<comment type="caution">
    <text evidence="1">The sequence shown here is derived from an EMBL/GenBank/DDBJ whole genome shotgun (WGS) entry which is preliminary data.</text>
</comment>
<keyword evidence="2" id="KW-1185">Reference proteome</keyword>
<evidence type="ECO:0008006" key="3">
    <source>
        <dbReference type="Google" id="ProtNLM"/>
    </source>
</evidence>
<name>A0A511XJ87_9PROT</name>
<accession>A0A511XJ87</accession>
<sequence>MNRHLAADHDNEDLMIDSTISGRTGTASPDAWKREYADQAIGRLQGGLSTKIHAIRDAAGKAVALFLNTL</sequence>
<dbReference type="Proteomes" id="UP000321746">
    <property type="component" value="Unassembled WGS sequence"/>
</dbReference>
<evidence type="ECO:0000313" key="1">
    <source>
        <dbReference type="EMBL" id="GEN62999.1"/>
    </source>
</evidence>
<protein>
    <recommendedName>
        <fullName evidence="3">Transposase IS4-like domain-containing protein</fullName>
    </recommendedName>
</protein>
<dbReference type="AlphaFoldDB" id="A0A511XJ87"/>
<evidence type="ECO:0000313" key="2">
    <source>
        <dbReference type="Proteomes" id="UP000321746"/>
    </source>
</evidence>
<reference evidence="1 2" key="1">
    <citation type="submission" date="2019-07" db="EMBL/GenBank/DDBJ databases">
        <title>Whole genome shotgun sequence of Acetobacter oeni NBRC 105207.</title>
        <authorList>
            <person name="Hosoyama A."/>
            <person name="Uohara A."/>
            <person name="Ohji S."/>
            <person name="Ichikawa N."/>
        </authorList>
    </citation>
    <scope>NUCLEOTIDE SEQUENCE [LARGE SCALE GENOMIC DNA]</scope>
    <source>
        <strain evidence="1 2">NBRC 105207</strain>
    </source>
</reference>